<dbReference type="AlphaFoldDB" id="A0A0W1AC11"/>
<dbReference type="RefSeq" id="WP_058480318.1">
    <property type="nucleotide sequence ID" value="NZ_CAAAIQ010000026.1"/>
</dbReference>
<gene>
    <name evidence="2" type="ORF">Lwal_1629</name>
</gene>
<comment type="caution">
    <text evidence="2">The sequence shown here is derived from an EMBL/GenBank/DDBJ whole genome shotgun (WGS) entry which is preliminary data.</text>
</comment>
<dbReference type="GO" id="GO:0003677">
    <property type="term" value="F:DNA binding"/>
    <property type="evidence" value="ECO:0007669"/>
    <property type="project" value="InterPro"/>
</dbReference>
<evidence type="ECO:0000313" key="3">
    <source>
        <dbReference type="Proteomes" id="UP000054729"/>
    </source>
</evidence>
<dbReference type="OrthoDB" id="5394387at2"/>
<dbReference type="InterPro" id="IPR011010">
    <property type="entry name" value="DNA_brk_join_enz"/>
</dbReference>
<name>A0A0W1AC11_9GAMM</name>
<feature type="domain" description="Putative integrase N-terminal" evidence="1">
    <location>
        <begin position="16"/>
        <end position="90"/>
    </location>
</feature>
<sequence length="299" mass="34459">MSNTKLRSATYSIHNLVKMMNIQSYSTRADTRVMLVRCIKDLHELGFKVGHIKGIKERHVHALVEHWKKQDKSPATIKNYMAKLRQMAATLGYPELIKPDNSAYQIKERSYLPTVNKAITSLDLSLCDDPYIRLSLEGQALFGFRREESLKFTLSEAHKENNLFIQPSWTKGGIGRIISIRTEAQRLWLAKVHQLVLPGQSLIPPKKSYKEQLGHYKTLTSRMGLTNLHGLRHAYAQRRYQELTAYFDNDTKGLLPPIAGGRPFKELSLTEQDWDRRARHILVRELGHCRLNIVKVYIG</sequence>
<dbReference type="SUPFAM" id="SSF56349">
    <property type="entry name" value="DNA breaking-rejoining enzymes"/>
    <property type="match status" value="1"/>
</dbReference>
<dbReference type="PATRIC" id="fig|66969.6.peg.1778"/>
<reference evidence="2 3" key="1">
    <citation type="submission" date="2015-11" db="EMBL/GenBank/DDBJ databases">
        <title>Genomic analysis of 38 Legionella species identifies large and diverse effector repertoires.</title>
        <authorList>
            <person name="Burstein D."/>
            <person name="Amaro F."/>
            <person name="Zusman T."/>
            <person name="Lifshitz Z."/>
            <person name="Cohen O."/>
            <person name="Gilbert J.A."/>
            <person name="Pupko T."/>
            <person name="Shuman H.A."/>
            <person name="Segal G."/>
        </authorList>
    </citation>
    <scope>NUCLEOTIDE SEQUENCE [LARGE SCALE GENOMIC DNA]</scope>
    <source>
        <strain evidence="2 3">ATCC 51914</strain>
    </source>
</reference>
<dbReference type="InterPro" id="IPR024457">
    <property type="entry name" value="Putative_integrase_N"/>
</dbReference>
<proteinExistence type="predicted"/>
<keyword evidence="3" id="KW-1185">Reference proteome</keyword>
<evidence type="ECO:0000259" key="1">
    <source>
        <dbReference type="Pfam" id="PF12834"/>
    </source>
</evidence>
<organism evidence="2 3">
    <name type="scientific">Legionella waltersii</name>
    <dbReference type="NCBI Taxonomy" id="66969"/>
    <lineage>
        <taxon>Bacteria</taxon>
        <taxon>Pseudomonadati</taxon>
        <taxon>Pseudomonadota</taxon>
        <taxon>Gammaproteobacteria</taxon>
        <taxon>Legionellales</taxon>
        <taxon>Legionellaceae</taxon>
        <taxon>Legionella</taxon>
    </lineage>
</organism>
<dbReference type="STRING" id="66969.Lwal_1629"/>
<dbReference type="EMBL" id="LNZB01000038">
    <property type="protein sequence ID" value="KTD78859.1"/>
    <property type="molecule type" value="Genomic_DNA"/>
</dbReference>
<protein>
    <recommendedName>
        <fullName evidence="1">Putative integrase N-terminal domain-containing protein</fullName>
    </recommendedName>
</protein>
<dbReference type="Proteomes" id="UP000054729">
    <property type="component" value="Unassembled WGS sequence"/>
</dbReference>
<evidence type="ECO:0000313" key="2">
    <source>
        <dbReference type="EMBL" id="KTD78859.1"/>
    </source>
</evidence>
<accession>A0A0W1AC11</accession>
<dbReference type="Pfam" id="PF12834">
    <property type="entry name" value="Phage_int_SAM_2"/>
    <property type="match status" value="1"/>
</dbReference>